<dbReference type="PANTHER" id="PTHR23012:SF215">
    <property type="entry name" value="RING_FYVE_PHD ZINC FINGER SUPERFAMILY PROTEIN"/>
    <property type="match status" value="1"/>
</dbReference>
<dbReference type="InterPro" id="IPR033275">
    <property type="entry name" value="MARCH-like"/>
</dbReference>
<accession>A0ABR2AIS4</accession>
<dbReference type="Gene3D" id="3.30.40.10">
    <property type="entry name" value="Zinc/RING finger domain, C3HC4 (zinc finger)"/>
    <property type="match status" value="1"/>
</dbReference>
<dbReference type="PROSITE" id="PS51292">
    <property type="entry name" value="ZF_RING_CH"/>
    <property type="match status" value="1"/>
</dbReference>
<evidence type="ECO:0000256" key="1">
    <source>
        <dbReference type="ARBA" id="ARBA00022723"/>
    </source>
</evidence>
<keyword evidence="4" id="KW-1133">Transmembrane helix</keyword>
<sequence length="325" mass="35409">MSDHVVLCVDRLTTPESLQPVQETEAEAAGSSGRDSSIVAEPVVCAIDVEDVEEHDSCDGEEPLLQTAECRICQDEDCIKNLEAPCSCSGSLKFAHRKCVQCWCDEKGDITCEICHQRLLQLISGKSHNLALETLIFLSFVINVGLVTAIETLISLGHFPVCSDLCPNLFGDLEWDVSGASLGYRRILAVTAERHILEPGYDEYSDNDSSGTEFVRAATLTVIALLFLRHALYLTSGEKEDDVSQYISLSLLHAAGFLLPCYVLAWAISILQRRREQEETAAVAAADSATAESAVMIQAVQPQAIHYSIAPAPEPSATQQQEPLQ</sequence>
<keyword evidence="7" id="KW-1185">Reference proteome</keyword>
<dbReference type="SMART" id="SM00744">
    <property type="entry name" value="RINGv"/>
    <property type="match status" value="1"/>
</dbReference>
<evidence type="ECO:0000313" key="6">
    <source>
        <dbReference type="EMBL" id="KAK8493212.1"/>
    </source>
</evidence>
<evidence type="ECO:0000313" key="7">
    <source>
        <dbReference type="Proteomes" id="UP001472677"/>
    </source>
</evidence>
<gene>
    <name evidence="6" type="ORF">V6N12_008711</name>
</gene>
<proteinExistence type="predicted"/>
<keyword evidence="2" id="KW-0863">Zinc-finger</keyword>
<feature type="transmembrane region" description="Helical" evidence="4">
    <location>
        <begin position="130"/>
        <end position="150"/>
    </location>
</feature>
<dbReference type="Proteomes" id="UP001472677">
    <property type="component" value="Unassembled WGS sequence"/>
</dbReference>
<name>A0ABR2AIS4_9ROSI</name>
<dbReference type="PANTHER" id="PTHR23012">
    <property type="entry name" value="RING/FYVE/PHD ZINC FINGER DOMAIN-CONTAINING"/>
    <property type="match status" value="1"/>
</dbReference>
<feature type="transmembrane region" description="Helical" evidence="4">
    <location>
        <begin position="214"/>
        <end position="234"/>
    </location>
</feature>
<reference evidence="6 7" key="1">
    <citation type="journal article" date="2024" name="G3 (Bethesda)">
        <title>Genome assembly of Hibiscus sabdariffa L. provides insights into metabolisms of medicinal natural products.</title>
        <authorList>
            <person name="Kim T."/>
        </authorList>
    </citation>
    <scope>NUCLEOTIDE SEQUENCE [LARGE SCALE GENOMIC DNA]</scope>
    <source>
        <strain evidence="6">TK-2024</strain>
        <tissue evidence="6">Old leaves</tissue>
    </source>
</reference>
<keyword evidence="1" id="KW-0479">Metal-binding</keyword>
<dbReference type="Pfam" id="PF12428">
    <property type="entry name" value="DUF3675"/>
    <property type="match status" value="1"/>
</dbReference>
<feature type="transmembrane region" description="Helical" evidence="4">
    <location>
        <begin position="246"/>
        <end position="268"/>
    </location>
</feature>
<keyword evidence="4" id="KW-0812">Transmembrane</keyword>
<dbReference type="InterPro" id="IPR022143">
    <property type="entry name" value="DUF3675"/>
</dbReference>
<dbReference type="InterPro" id="IPR011016">
    <property type="entry name" value="Znf_RING-CH"/>
</dbReference>
<protein>
    <recommendedName>
        <fullName evidence="5">RING-CH-type domain-containing protein</fullName>
    </recommendedName>
</protein>
<evidence type="ECO:0000259" key="5">
    <source>
        <dbReference type="PROSITE" id="PS51292"/>
    </source>
</evidence>
<dbReference type="InterPro" id="IPR013083">
    <property type="entry name" value="Znf_RING/FYVE/PHD"/>
</dbReference>
<dbReference type="EMBL" id="JBBPBM010000636">
    <property type="protein sequence ID" value="KAK8493212.1"/>
    <property type="molecule type" value="Genomic_DNA"/>
</dbReference>
<dbReference type="Pfam" id="PF12906">
    <property type="entry name" value="RINGv"/>
    <property type="match status" value="1"/>
</dbReference>
<evidence type="ECO:0000256" key="2">
    <source>
        <dbReference type="ARBA" id="ARBA00022771"/>
    </source>
</evidence>
<feature type="domain" description="RING-CH-type" evidence="5">
    <location>
        <begin position="62"/>
        <end position="122"/>
    </location>
</feature>
<keyword evidence="4" id="KW-0472">Membrane</keyword>
<organism evidence="6 7">
    <name type="scientific">Hibiscus sabdariffa</name>
    <name type="common">roselle</name>
    <dbReference type="NCBI Taxonomy" id="183260"/>
    <lineage>
        <taxon>Eukaryota</taxon>
        <taxon>Viridiplantae</taxon>
        <taxon>Streptophyta</taxon>
        <taxon>Embryophyta</taxon>
        <taxon>Tracheophyta</taxon>
        <taxon>Spermatophyta</taxon>
        <taxon>Magnoliopsida</taxon>
        <taxon>eudicotyledons</taxon>
        <taxon>Gunneridae</taxon>
        <taxon>Pentapetalae</taxon>
        <taxon>rosids</taxon>
        <taxon>malvids</taxon>
        <taxon>Malvales</taxon>
        <taxon>Malvaceae</taxon>
        <taxon>Malvoideae</taxon>
        <taxon>Hibiscus</taxon>
    </lineage>
</organism>
<dbReference type="CDD" id="cd16495">
    <property type="entry name" value="RING_CH-C4HC3_MARCH"/>
    <property type="match status" value="1"/>
</dbReference>
<dbReference type="SUPFAM" id="SSF57850">
    <property type="entry name" value="RING/U-box"/>
    <property type="match status" value="1"/>
</dbReference>
<comment type="caution">
    <text evidence="6">The sequence shown here is derived from an EMBL/GenBank/DDBJ whole genome shotgun (WGS) entry which is preliminary data.</text>
</comment>
<keyword evidence="3" id="KW-0862">Zinc</keyword>
<evidence type="ECO:0000256" key="4">
    <source>
        <dbReference type="SAM" id="Phobius"/>
    </source>
</evidence>
<evidence type="ECO:0000256" key="3">
    <source>
        <dbReference type="ARBA" id="ARBA00022833"/>
    </source>
</evidence>